<dbReference type="InterPro" id="IPR028055">
    <property type="entry name" value="YidC/Oxa/ALB_C"/>
</dbReference>
<keyword evidence="9 13" id="KW-0472">Membrane</keyword>
<keyword evidence="4 13" id="KW-0813">Transport</keyword>
<dbReference type="InterPro" id="IPR001708">
    <property type="entry name" value="YidC/ALB3/OXA1/COX18"/>
</dbReference>
<dbReference type="Proteomes" id="UP001575105">
    <property type="component" value="Unassembled WGS sequence"/>
</dbReference>
<dbReference type="PANTHER" id="PTHR12428:SF65">
    <property type="entry name" value="CYTOCHROME C OXIDASE ASSEMBLY PROTEIN COX18, MITOCHONDRIAL"/>
    <property type="match status" value="1"/>
</dbReference>
<keyword evidence="8 13" id="KW-1133">Transmembrane helix</keyword>
<comment type="subcellular location">
    <subcellularLocation>
        <location evidence="1">Cell inner membrane</location>
        <topology evidence="1">Multi-pass membrane protein</topology>
    </subcellularLocation>
    <subcellularLocation>
        <location evidence="13">Cell membrane</location>
        <topology evidence="13">Multi-pass membrane protein</topology>
    </subcellularLocation>
</comment>
<feature type="transmembrane region" description="Helical" evidence="13">
    <location>
        <begin position="523"/>
        <end position="549"/>
    </location>
</feature>
<evidence type="ECO:0000313" key="17">
    <source>
        <dbReference type="EMBL" id="MFA9479275.1"/>
    </source>
</evidence>
<evidence type="ECO:0000256" key="11">
    <source>
        <dbReference type="ARBA" id="ARBA00033245"/>
    </source>
</evidence>
<evidence type="ECO:0000256" key="13">
    <source>
        <dbReference type="HAMAP-Rule" id="MF_01810"/>
    </source>
</evidence>
<evidence type="ECO:0000313" key="18">
    <source>
        <dbReference type="Proteomes" id="UP001575105"/>
    </source>
</evidence>
<keyword evidence="7 13" id="KW-0653">Protein transport</keyword>
<dbReference type="InterPro" id="IPR047196">
    <property type="entry name" value="YidC_ALB_C"/>
</dbReference>
<sequence>MRIAIPLLAIVLGLLVAVAVMRSGMAPDQPAIDPATEHVPPPLTEELAPDAEPDPATAPEPATPRDPAEPDRDPDEVDEPDEPAPALDTLQVLPAERPAAVQLGDDDPDTPARMRVNISSWGAGIRQAVLANYDRNIETDERYLIFGTVSAPNPRPGPNEPDQYTILPFAARSVVINEQRIDLQAVQWSADDPEADAAGQRVTYRLIIADADGEPVLELVRRFVLANDSYDLQFDQFAINRSDQPLDVSFEQNIQGDITADDATYLGDRRVFVAGYFDVRYDPRRNTIFTRNGFMPRHTLIGRGDIWPNPDVPQESELAWLASENRYFATITHPVVTDDMQRTGDVPALEHRFPRVGTIAVPPNTDVPDDRRAVVFTLGTDTLRLDAGEQTDLSLAVYAGPRDRRIFEERPYDLLEFNQLIRYELGCAFCTFQWLARTLLWMLEWFYWLVADWGIAIILLVLLVRLLLHPITKRAQTNMMKMGKQMQAIQPDMEKLRKKYKDNQQQLQREMMKLYREKGINPANMLGCLPMFLQMPIWIALYAMLYFAIELRHQPAFYGVFQWIGDTVGTGWLFLADLSSADHFIRFPGEGFEVTFIPFINLQFAAINILPLLMGLVFYFNMKLTAPPPPEGEMTEQQEMMVRQQKIMRIVFPFLMPVFLYSAPSGLTLYICASTFAGIIDSWIVRRHVKQLEDEGRLFEKKPVKPGGFMDRIHKVIEAKQQQMFEQQKQQTGDGGGKKKKRK</sequence>
<evidence type="ECO:0000256" key="10">
    <source>
        <dbReference type="ARBA" id="ARBA00023186"/>
    </source>
</evidence>
<name>A0ABV4U844_9BACT</name>
<comment type="caution">
    <text evidence="17">The sequence shown here is derived from an EMBL/GenBank/DDBJ whole genome shotgun (WGS) entry which is preliminary data.</text>
</comment>
<feature type="transmembrane region" description="Helical" evidence="13">
    <location>
        <begin position="445"/>
        <end position="468"/>
    </location>
</feature>
<dbReference type="PANTHER" id="PTHR12428">
    <property type="entry name" value="OXA1"/>
    <property type="match status" value="1"/>
</dbReference>
<evidence type="ECO:0000256" key="5">
    <source>
        <dbReference type="ARBA" id="ARBA00022475"/>
    </source>
</evidence>
<dbReference type="RefSeq" id="WP_425346196.1">
    <property type="nucleotide sequence ID" value="NZ_JBGUBD010000007.1"/>
</dbReference>
<evidence type="ECO:0000256" key="14">
    <source>
        <dbReference type="SAM" id="MobiDB-lite"/>
    </source>
</evidence>
<evidence type="ECO:0000256" key="8">
    <source>
        <dbReference type="ARBA" id="ARBA00022989"/>
    </source>
</evidence>
<keyword evidence="18" id="KW-1185">Reference proteome</keyword>
<gene>
    <name evidence="13" type="primary">yidC</name>
    <name evidence="17" type="ORF">ACERK3_13370</name>
</gene>
<keyword evidence="10 13" id="KW-0143">Chaperone</keyword>
<dbReference type="EMBL" id="JBGUBD010000007">
    <property type="protein sequence ID" value="MFA9479275.1"/>
    <property type="molecule type" value="Genomic_DNA"/>
</dbReference>
<dbReference type="InterPro" id="IPR019998">
    <property type="entry name" value="Membr_insert_YidC"/>
</dbReference>
<evidence type="ECO:0000256" key="4">
    <source>
        <dbReference type="ARBA" id="ARBA00022448"/>
    </source>
</evidence>
<evidence type="ECO:0000259" key="15">
    <source>
        <dbReference type="Pfam" id="PF02096"/>
    </source>
</evidence>
<keyword evidence="5 13" id="KW-1003">Cell membrane</keyword>
<comment type="similarity">
    <text evidence="2 13">Belongs to the OXA1/ALB3/YidC family. Type 1 subfamily.</text>
</comment>
<protein>
    <recommendedName>
        <fullName evidence="3 13">Membrane protein insertase YidC</fullName>
    </recommendedName>
    <alternativeName>
        <fullName evidence="12 13">Foldase YidC</fullName>
    </alternativeName>
    <alternativeName>
        <fullName evidence="11 13">Membrane integrase YidC</fullName>
    </alternativeName>
    <alternativeName>
        <fullName evidence="13">Membrane protein YidC</fullName>
    </alternativeName>
</protein>
<evidence type="ECO:0000256" key="9">
    <source>
        <dbReference type="ARBA" id="ARBA00023136"/>
    </source>
</evidence>
<evidence type="ECO:0000256" key="7">
    <source>
        <dbReference type="ARBA" id="ARBA00022927"/>
    </source>
</evidence>
<dbReference type="NCBIfam" id="TIGR03592">
    <property type="entry name" value="yidC_oxa1_cterm"/>
    <property type="match status" value="1"/>
</dbReference>
<keyword evidence="6 13" id="KW-0812">Transmembrane</keyword>
<evidence type="ECO:0000256" key="3">
    <source>
        <dbReference type="ARBA" id="ARBA00015325"/>
    </source>
</evidence>
<evidence type="ECO:0000256" key="12">
    <source>
        <dbReference type="ARBA" id="ARBA00033342"/>
    </source>
</evidence>
<evidence type="ECO:0000259" key="16">
    <source>
        <dbReference type="Pfam" id="PF14849"/>
    </source>
</evidence>
<dbReference type="Pfam" id="PF02096">
    <property type="entry name" value="60KD_IMP"/>
    <property type="match status" value="1"/>
</dbReference>
<feature type="transmembrane region" description="Helical" evidence="13">
    <location>
        <begin position="596"/>
        <end position="620"/>
    </location>
</feature>
<dbReference type="InterPro" id="IPR038221">
    <property type="entry name" value="YidC_periplasmic_sf"/>
</dbReference>
<feature type="compositionally biased region" description="Low complexity" evidence="14">
    <location>
        <begin position="722"/>
        <end position="732"/>
    </location>
</feature>
<organism evidence="17 18">
    <name type="scientific">Natronomicrosphaera hydrolytica</name>
    <dbReference type="NCBI Taxonomy" id="3242702"/>
    <lineage>
        <taxon>Bacteria</taxon>
        <taxon>Pseudomonadati</taxon>
        <taxon>Planctomycetota</taxon>
        <taxon>Phycisphaerae</taxon>
        <taxon>Phycisphaerales</taxon>
        <taxon>Phycisphaeraceae</taxon>
        <taxon>Natronomicrosphaera</taxon>
    </lineage>
</organism>
<evidence type="ECO:0000256" key="6">
    <source>
        <dbReference type="ARBA" id="ARBA00022692"/>
    </source>
</evidence>
<feature type="domain" description="Membrane insertase YidC N-terminal" evidence="16">
    <location>
        <begin position="113"/>
        <end position="442"/>
    </location>
</feature>
<feature type="transmembrane region" description="Helical" evidence="13">
    <location>
        <begin position="555"/>
        <end position="575"/>
    </location>
</feature>
<dbReference type="CDD" id="cd20070">
    <property type="entry name" value="5TM_YidC_Alb3"/>
    <property type="match status" value="1"/>
</dbReference>
<feature type="region of interest" description="Disordered" evidence="14">
    <location>
        <begin position="29"/>
        <end position="93"/>
    </location>
</feature>
<accession>A0ABV4U844</accession>
<dbReference type="Gene3D" id="2.70.98.90">
    <property type="match status" value="1"/>
</dbReference>
<dbReference type="HAMAP" id="MF_01810">
    <property type="entry name" value="YidC_type1"/>
    <property type="match status" value="1"/>
</dbReference>
<evidence type="ECO:0000256" key="2">
    <source>
        <dbReference type="ARBA" id="ARBA00010527"/>
    </source>
</evidence>
<feature type="compositionally biased region" description="Acidic residues" evidence="14">
    <location>
        <begin position="72"/>
        <end position="82"/>
    </location>
</feature>
<dbReference type="Pfam" id="PF14849">
    <property type="entry name" value="YidC_periplas"/>
    <property type="match status" value="1"/>
</dbReference>
<feature type="domain" description="Membrane insertase YidC/Oxa/ALB C-terminal" evidence="15">
    <location>
        <begin position="453"/>
        <end position="687"/>
    </location>
</feature>
<evidence type="ECO:0000256" key="1">
    <source>
        <dbReference type="ARBA" id="ARBA00004429"/>
    </source>
</evidence>
<dbReference type="InterPro" id="IPR028053">
    <property type="entry name" value="Membr_insert_YidC_N"/>
</dbReference>
<feature type="region of interest" description="Disordered" evidence="14">
    <location>
        <begin position="722"/>
        <end position="743"/>
    </location>
</feature>
<proteinExistence type="inferred from homology"/>
<comment type="subunit">
    <text evidence="13">Interacts with the Sec translocase complex via SecD. Specifically interacts with transmembrane segments of nascent integral membrane proteins during membrane integration.</text>
</comment>
<comment type="function">
    <text evidence="13">Required for the insertion and/or proper folding and/or complex formation of integral membrane proteins into the membrane. Involved in integration of membrane proteins that insert both dependently and independently of the Sec translocase complex, as well as at least some lipoproteins. Aids folding of multispanning membrane proteins.</text>
</comment>
<feature type="transmembrane region" description="Helical" evidence="13">
    <location>
        <begin position="658"/>
        <end position="680"/>
    </location>
</feature>
<reference evidence="17 18" key="1">
    <citation type="submission" date="2024-08" db="EMBL/GenBank/DDBJ databases">
        <title>Whole-genome sequencing of halo(alkali)philic microorganisms from hypersaline lakes.</title>
        <authorList>
            <person name="Sorokin D.Y."/>
            <person name="Merkel A.Y."/>
            <person name="Messina E."/>
            <person name="Yakimov M."/>
        </authorList>
    </citation>
    <scope>NUCLEOTIDE SEQUENCE [LARGE SCALE GENOMIC DNA]</scope>
    <source>
        <strain evidence="17 18">AB-hyl4</strain>
    </source>
</reference>